<organism evidence="1">
    <name type="scientific">Absidia glauca</name>
    <name type="common">Pin mould</name>
    <dbReference type="NCBI Taxonomy" id="4829"/>
    <lineage>
        <taxon>Eukaryota</taxon>
        <taxon>Fungi</taxon>
        <taxon>Fungi incertae sedis</taxon>
        <taxon>Mucoromycota</taxon>
        <taxon>Mucoromycotina</taxon>
        <taxon>Mucoromycetes</taxon>
        <taxon>Mucorales</taxon>
        <taxon>Cunninghamellaceae</taxon>
        <taxon>Absidia</taxon>
    </lineage>
</organism>
<gene>
    <name evidence="1" type="primary">ABSGL_06350.1 scaffold 8296</name>
</gene>
<dbReference type="OrthoDB" id="2506088at2759"/>
<dbReference type="STRING" id="4829.A0A163JPE0"/>
<proteinExistence type="predicted"/>
<protein>
    <submittedName>
        <fullName evidence="1">Uncharacterized protein</fullName>
    </submittedName>
</protein>
<evidence type="ECO:0000313" key="1">
    <source>
        <dbReference type="EMBL" id="SAM00634.1"/>
    </source>
</evidence>
<evidence type="ECO:0000313" key="2">
    <source>
        <dbReference type="Proteomes" id="UP000078561"/>
    </source>
</evidence>
<keyword evidence="2" id="KW-1185">Reference proteome</keyword>
<sequence>MNLTDQHKSLLFAEPHRMKKQILGDDGASTGRFYKVKIVPITLFSDDTSGSSTKQYNKYNSWSIVCAALSFEDRNRRENTYFLGAVSGTEGLSAVDMVPQIAADLKELEGGKVMYSAEHGEDVLVIAPILFITADNLGMRNLLDCFTLRLYSLADSATSGNLIAMLLVTTDDTDTSCFGNSHKASDLSYRTKGADDLLKLKSFDPSIDTPVEILHSILLGVADYQVQHLVKIVMKNRKSSMQRLTDGLNKNVRGPGYSRHFLRNRNHCGSFLERDFKALIQILSLVISRNFTQPEDTEIRRLNRTFVKLDEYDTAHSGPPTTFALKPKVHILHHLPANIARFGPPLHYETEKGEQFNKFIRERIVNTNRQSVSRDIAVSFGKQAMLRHVVNGGSWINDDGNRDQHNDEVAAFINEEGADIFPLLFGGSREYLDNNDTSPRLIDGSCGVFVIQRNEDPGPSTIRHIIGKAQRMDLGMAVKEYRWIGRDEDGNPMVHSTDTWHSQNDLVLVGLLDIDDRFTHCVVNQYKFGSYWMLNTLFD</sequence>
<dbReference type="AlphaFoldDB" id="A0A163JPE0"/>
<dbReference type="EMBL" id="LT553376">
    <property type="protein sequence ID" value="SAM00634.1"/>
    <property type="molecule type" value="Genomic_DNA"/>
</dbReference>
<dbReference type="OMA" id="WINDDGN"/>
<reference evidence="1" key="1">
    <citation type="submission" date="2016-04" db="EMBL/GenBank/DDBJ databases">
        <authorList>
            <person name="Evans L.H."/>
            <person name="Alamgir A."/>
            <person name="Owens N."/>
            <person name="Weber N.D."/>
            <person name="Virtaneva K."/>
            <person name="Barbian K."/>
            <person name="Babar A."/>
            <person name="Rosenke K."/>
        </authorList>
    </citation>
    <scope>NUCLEOTIDE SEQUENCE [LARGE SCALE GENOMIC DNA]</scope>
    <source>
        <strain evidence="1">CBS 101.48</strain>
    </source>
</reference>
<dbReference type="PANTHER" id="PTHR31912:SF34">
    <property type="entry name" value="NOTOCHORD-RELATED PROTEIN"/>
    <property type="match status" value="1"/>
</dbReference>
<dbReference type="Proteomes" id="UP000078561">
    <property type="component" value="Unassembled WGS sequence"/>
</dbReference>
<dbReference type="PANTHER" id="PTHR31912">
    <property type="entry name" value="IP13529P"/>
    <property type="match status" value="1"/>
</dbReference>
<name>A0A163JPE0_ABSGL</name>
<accession>A0A163JPE0</accession>
<dbReference type="InParanoid" id="A0A163JPE0"/>